<dbReference type="GO" id="GO:0016020">
    <property type="term" value="C:membrane"/>
    <property type="evidence" value="ECO:0007669"/>
    <property type="project" value="TreeGrafter"/>
</dbReference>
<comment type="caution">
    <text evidence="3">The sequence shown here is derived from an EMBL/GenBank/DDBJ whole genome shotgun (WGS) entry which is preliminary data.</text>
</comment>
<dbReference type="AlphaFoldDB" id="A0A4U1BPK9"/>
<gene>
    <name evidence="3" type="ORF">FCL42_09870</name>
</gene>
<dbReference type="PANTHER" id="PTHR44196">
    <property type="entry name" value="DEHYDROGENASE/REDUCTASE SDR FAMILY MEMBER 7B"/>
    <property type="match status" value="1"/>
</dbReference>
<comment type="similarity">
    <text evidence="1">Belongs to the short-chain dehydrogenases/reductases (SDR) family.</text>
</comment>
<reference evidence="3 4" key="1">
    <citation type="submission" date="2019-04" db="EMBL/GenBank/DDBJ databases">
        <authorList>
            <person name="Hwang J.C."/>
        </authorList>
    </citation>
    <scope>NUCLEOTIDE SEQUENCE [LARGE SCALE GENOMIC DNA]</scope>
    <source>
        <strain evidence="3 4">IMCC35002</strain>
    </source>
</reference>
<dbReference type="Proteomes" id="UP000305675">
    <property type="component" value="Unassembled WGS sequence"/>
</dbReference>
<dbReference type="PANTHER" id="PTHR44196:SF3">
    <property type="entry name" value="SHORT CHAIN DEHYDROGENASE FAMILY PROTEIN"/>
    <property type="match status" value="1"/>
</dbReference>
<dbReference type="Pfam" id="PF00106">
    <property type="entry name" value="adh_short"/>
    <property type="match status" value="1"/>
</dbReference>
<name>A0A4U1BPK9_9GAMM</name>
<dbReference type="InterPro" id="IPR002347">
    <property type="entry name" value="SDR_fam"/>
</dbReference>
<dbReference type="RefSeq" id="WP_136863239.1">
    <property type="nucleotide sequence ID" value="NZ_SWCJ01000005.1"/>
</dbReference>
<organism evidence="3 4">
    <name type="scientific">Ferrimonas aestuarii</name>
    <dbReference type="NCBI Taxonomy" id="2569539"/>
    <lineage>
        <taxon>Bacteria</taxon>
        <taxon>Pseudomonadati</taxon>
        <taxon>Pseudomonadota</taxon>
        <taxon>Gammaproteobacteria</taxon>
        <taxon>Alteromonadales</taxon>
        <taxon>Ferrimonadaceae</taxon>
        <taxon>Ferrimonas</taxon>
    </lineage>
</organism>
<dbReference type="OrthoDB" id="335726at2"/>
<evidence type="ECO:0000313" key="3">
    <source>
        <dbReference type="EMBL" id="TKB55482.1"/>
    </source>
</evidence>
<keyword evidence="4" id="KW-1185">Reference proteome</keyword>
<evidence type="ECO:0000256" key="2">
    <source>
        <dbReference type="ARBA" id="ARBA00023002"/>
    </source>
</evidence>
<evidence type="ECO:0000313" key="4">
    <source>
        <dbReference type="Proteomes" id="UP000305675"/>
    </source>
</evidence>
<protein>
    <submittedName>
        <fullName evidence="3">SDR family NAD(P)-dependent oxidoreductase</fullName>
    </submittedName>
</protein>
<dbReference type="InterPro" id="IPR036291">
    <property type="entry name" value="NAD(P)-bd_dom_sf"/>
</dbReference>
<dbReference type="EMBL" id="SWCJ01000005">
    <property type="protein sequence ID" value="TKB55482.1"/>
    <property type="molecule type" value="Genomic_DNA"/>
</dbReference>
<keyword evidence="2" id="KW-0560">Oxidoreductase</keyword>
<dbReference type="GO" id="GO:0016491">
    <property type="term" value="F:oxidoreductase activity"/>
    <property type="evidence" value="ECO:0007669"/>
    <property type="project" value="UniProtKB-KW"/>
</dbReference>
<dbReference type="SUPFAM" id="SSF51735">
    <property type="entry name" value="NAD(P)-binding Rossmann-fold domains"/>
    <property type="match status" value="1"/>
</dbReference>
<proteinExistence type="inferred from homology"/>
<accession>A0A4U1BPK9</accession>
<dbReference type="Gene3D" id="3.40.50.720">
    <property type="entry name" value="NAD(P)-binding Rossmann-like Domain"/>
    <property type="match status" value="1"/>
</dbReference>
<evidence type="ECO:0000256" key="1">
    <source>
        <dbReference type="ARBA" id="ARBA00006484"/>
    </source>
</evidence>
<sequence>MSQLSAIIVGANAGLSQMLAQKLSAEGVQLGLLAANLDGIAPLLEQLPDNTLAQEIDIFDSNSARDQFNQLWQQMNGAHLVIINTAASHQDLELPWQEEKMVIDVNVSGFTALTNLAFANLCEQGYGQLAAMTSVAGERGGANSAFHATKAFQQNYLEGLRLHAQRKKLPVTISDLRLGFIEKMQAKGSKAWGANLHKMTNQILNDLKKAKHTIYVTRRWRLISWLTRLLPEFIYNKRKFK</sequence>